<dbReference type="PROSITE" id="PS51257">
    <property type="entry name" value="PROKAR_LIPOPROTEIN"/>
    <property type="match status" value="1"/>
</dbReference>
<gene>
    <name evidence="3" type="ORF">A7K91_24345</name>
</gene>
<evidence type="ECO:0000313" key="3">
    <source>
        <dbReference type="EMBL" id="OBR66354.1"/>
    </source>
</evidence>
<dbReference type="OrthoDB" id="2620571at2"/>
<sequence>MNFSKAKKRREAGIATAVLLAVALTLSACGVTKIDPISVENAGGNNSEGDQLPAEGGIMEPGSPGDSGQSNDAGAENGETAGGSDEQGNQETPEGTVTIATGTFNGIIDNNSIEITTDSGTDAYRFTEELSAAVNELPEDAKVFIQYTVTPVQDDPAAHQNWLQSIEQMTQ</sequence>
<name>A0A1A5YL62_9BACL</name>
<organism evidence="3 4">
    <name type="scientific">Paenibacillus oryzae</name>
    <dbReference type="NCBI Taxonomy" id="1844972"/>
    <lineage>
        <taxon>Bacteria</taxon>
        <taxon>Bacillati</taxon>
        <taxon>Bacillota</taxon>
        <taxon>Bacilli</taxon>
        <taxon>Bacillales</taxon>
        <taxon>Paenibacillaceae</taxon>
        <taxon>Paenibacillus</taxon>
    </lineage>
</organism>
<dbReference type="Proteomes" id="UP000092024">
    <property type="component" value="Unassembled WGS sequence"/>
</dbReference>
<reference evidence="3 4" key="1">
    <citation type="submission" date="2016-05" db="EMBL/GenBank/DDBJ databases">
        <title>Paenibacillus oryzae. sp. nov., isolated from the rice root.</title>
        <authorList>
            <person name="Zhang J."/>
            <person name="Zhang X."/>
        </authorList>
    </citation>
    <scope>NUCLEOTIDE SEQUENCE [LARGE SCALE GENOMIC DNA]</scope>
    <source>
        <strain evidence="3 4">1DrF-4</strain>
    </source>
</reference>
<evidence type="ECO:0000313" key="4">
    <source>
        <dbReference type="Proteomes" id="UP000092024"/>
    </source>
</evidence>
<keyword evidence="2" id="KW-0732">Signal</keyword>
<comment type="caution">
    <text evidence="3">The sequence shown here is derived from an EMBL/GenBank/DDBJ whole genome shotgun (WGS) entry which is preliminary data.</text>
</comment>
<proteinExistence type="predicted"/>
<feature type="region of interest" description="Disordered" evidence="1">
    <location>
        <begin position="37"/>
        <end position="97"/>
    </location>
</feature>
<feature type="chain" id="PRO_5008340421" description="DUF3221 domain-containing protein" evidence="2">
    <location>
        <begin position="29"/>
        <end position="171"/>
    </location>
</feature>
<evidence type="ECO:0000256" key="2">
    <source>
        <dbReference type="SAM" id="SignalP"/>
    </source>
</evidence>
<feature type="signal peptide" evidence="2">
    <location>
        <begin position="1"/>
        <end position="28"/>
    </location>
</feature>
<keyword evidence="4" id="KW-1185">Reference proteome</keyword>
<dbReference type="EMBL" id="LYPA01000047">
    <property type="protein sequence ID" value="OBR66354.1"/>
    <property type="molecule type" value="Genomic_DNA"/>
</dbReference>
<dbReference type="RefSeq" id="WP_068682010.1">
    <property type="nucleotide sequence ID" value="NZ_LYPA01000047.1"/>
</dbReference>
<dbReference type="AlphaFoldDB" id="A0A1A5YL62"/>
<protein>
    <recommendedName>
        <fullName evidence="5">DUF3221 domain-containing protein</fullName>
    </recommendedName>
</protein>
<evidence type="ECO:0008006" key="5">
    <source>
        <dbReference type="Google" id="ProtNLM"/>
    </source>
</evidence>
<evidence type="ECO:0000256" key="1">
    <source>
        <dbReference type="SAM" id="MobiDB-lite"/>
    </source>
</evidence>
<feature type="compositionally biased region" description="Polar residues" evidence="1">
    <location>
        <begin position="86"/>
        <end position="97"/>
    </location>
</feature>
<accession>A0A1A5YL62</accession>